<sequence length="45" mass="5666">MFWTVSKCWTNIFEVKLCDCKNIYHKRHHCLHRNRSSIWARFCYC</sequence>
<reference evidence="1" key="1">
    <citation type="submission" date="2018-02" db="EMBL/GenBank/DDBJ databases">
        <title>Rhizophora mucronata_Transcriptome.</title>
        <authorList>
            <person name="Meera S.P."/>
            <person name="Sreeshan A."/>
            <person name="Augustine A."/>
        </authorList>
    </citation>
    <scope>NUCLEOTIDE SEQUENCE</scope>
    <source>
        <tissue evidence="1">Leaf</tissue>
    </source>
</reference>
<dbReference type="EMBL" id="GGEC01055031">
    <property type="protein sequence ID" value="MBX35515.1"/>
    <property type="molecule type" value="Transcribed_RNA"/>
</dbReference>
<accession>A0A2P2MZ68</accession>
<protein>
    <submittedName>
        <fullName evidence="1">Uncharacterized protein</fullName>
    </submittedName>
</protein>
<dbReference type="AlphaFoldDB" id="A0A2P2MZ68"/>
<organism evidence="1">
    <name type="scientific">Rhizophora mucronata</name>
    <name type="common">Asiatic mangrove</name>
    <dbReference type="NCBI Taxonomy" id="61149"/>
    <lineage>
        <taxon>Eukaryota</taxon>
        <taxon>Viridiplantae</taxon>
        <taxon>Streptophyta</taxon>
        <taxon>Embryophyta</taxon>
        <taxon>Tracheophyta</taxon>
        <taxon>Spermatophyta</taxon>
        <taxon>Magnoliopsida</taxon>
        <taxon>eudicotyledons</taxon>
        <taxon>Gunneridae</taxon>
        <taxon>Pentapetalae</taxon>
        <taxon>rosids</taxon>
        <taxon>fabids</taxon>
        <taxon>Malpighiales</taxon>
        <taxon>Rhizophoraceae</taxon>
        <taxon>Rhizophora</taxon>
    </lineage>
</organism>
<name>A0A2P2MZ68_RHIMU</name>
<proteinExistence type="predicted"/>
<evidence type="ECO:0000313" key="1">
    <source>
        <dbReference type="EMBL" id="MBX35515.1"/>
    </source>
</evidence>